<dbReference type="CDD" id="cd00667">
    <property type="entry name" value="ring_hydroxylating_dioxygenases_beta"/>
    <property type="match status" value="1"/>
</dbReference>
<organism evidence="4 5">
    <name type="scientific">Streptomyces mirabilis</name>
    <dbReference type="NCBI Taxonomy" id="68239"/>
    <lineage>
        <taxon>Bacteria</taxon>
        <taxon>Bacillati</taxon>
        <taxon>Actinomycetota</taxon>
        <taxon>Actinomycetes</taxon>
        <taxon>Kitasatosporales</taxon>
        <taxon>Streptomycetaceae</taxon>
        <taxon>Streptomyces</taxon>
    </lineage>
</organism>
<proteinExistence type="inferred from homology"/>
<dbReference type="AlphaFoldDB" id="A0A1I2XLB2"/>
<dbReference type="PANTHER" id="PTHR41534:SF2">
    <property type="entry name" value="3-PHENYLPROPIONATE_CINNAMIC ACID DIOXYGENASE SUBUNIT BETA"/>
    <property type="match status" value="1"/>
</dbReference>
<comment type="similarity">
    <text evidence="1">Belongs to the bacterial ring-hydroxylating dioxygenase beta subunit family.</text>
</comment>
<keyword evidence="4" id="KW-0223">Dioxygenase</keyword>
<evidence type="ECO:0000313" key="5">
    <source>
        <dbReference type="Proteomes" id="UP000181942"/>
    </source>
</evidence>
<protein>
    <submittedName>
        <fullName evidence="4">3-phenylpropionate/cinnamic acid dioxygenase, small subunit</fullName>
    </submittedName>
</protein>
<dbReference type="NCBIfam" id="NF007479">
    <property type="entry name" value="PRK10069.1"/>
    <property type="match status" value="1"/>
</dbReference>
<dbReference type="PANTHER" id="PTHR41534">
    <property type="entry name" value="BLR3401 PROTEIN"/>
    <property type="match status" value="1"/>
</dbReference>
<name>A0A1I2XLB2_9ACTN</name>
<dbReference type="Gene3D" id="3.10.450.50">
    <property type="match status" value="1"/>
</dbReference>
<dbReference type="EMBL" id="FONR01000047">
    <property type="protein sequence ID" value="SFH12881.1"/>
    <property type="molecule type" value="Genomic_DNA"/>
</dbReference>
<feature type="compositionally biased region" description="Low complexity" evidence="3">
    <location>
        <begin position="161"/>
        <end position="179"/>
    </location>
</feature>
<dbReference type="GO" id="GO:0019380">
    <property type="term" value="P:3-phenylpropionate catabolic process"/>
    <property type="evidence" value="ECO:0007669"/>
    <property type="project" value="TreeGrafter"/>
</dbReference>
<sequence length="310" mass="33938">MSPQTGTYRGGTYSMGRAGSYSEQAVLGAKASRVKRTGASLPFHDERHLLAHQWLVDEAYLLDAQNYEEWLDLLADDIHYVMPVRVTTALGAGFDTTPGMAHFDEDKYSLSRRVARFKTEHAWTEDPPSRMRHHLTNVRTFATDAPDQPGGGVGRAAVPQPRRLPGSGPGLRRPGGSAARHGRRVEAGAPHHPRRGLGDPHAEPGGVPMTLRWEGEDEDVRAARRAAAQKAALEAGRTSEPLRLGNEFAEIQVSRVETRNGSRLLIESTRSGQWVALCPLELEAPTWQNTATFSAMIGSPFGPLLPEEET</sequence>
<accession>A0A1I2XLB2</accession>
<feature type="region of interest" description="Disordered" evidence="3">
    <location>
        <begin position="142"/>
        <end position="207"/>
    </location>
</feature>
<dbReference type="SUPFAM" id="SSF54427">
    <property type="entry name" value="NTF2-like"/>
    <property type="match status" value="1"/>
</dbReference>
<evidence type="ECO:0000256" key="3">
    <source>
        <dbReference type="SAM" id="MobiDB-lite"/>
    </source>
</evidence>
<keyword evidence="2" id="KW-0560">Oxidoreductase</keyword>
<reference evidence="4 5" key="1">
    <citation type="submission" date="2016-10" db="EMBL/GenBank/DDBJ databases">
        <authorList>
            <person name="de Groot N.N."/>
        </authorList>
    </citation>
    <scope>NUCLEOTIDE SEQUENCE [LARGE SCALE GENOMIC DNA]</scope>
    <source>
        <strain evidence="4 5">OK461</strain>
    </source>
</reference>
<evidence type="ECO:0000256" key="1">
    <source>
        <dbReference type="ARBA" id="ARBA00009570"/>
    </source>
</evidence>
<dbReference type="InterPro" id="IPR000391">
    <property type="entry name" value="Rng_hydr_dOase-bsu"/>
</dbReference>
<evidence type="ECO:0000313" key="4">
    <source>
        <dbReference type="EMBL" id="SFH12881.1"/>
    </source>
</evidence>
<gene>
    <name evidence="4" type="ORF">SAMN02787118_14719</name>
</gene>
<dbReference type="Proteomes" id="UP000181942">
    <property type="component" value="Unassembled WGS sequence"/>
</dbReference>
<dbReference type="InterPro" id="IPR032710">
    <property type="entry name" value="NTF2-like_dom_sf"/>
</dbReference>
<dbReference type="Pfam" id="PF00866">
    <property type="entry name" value="Ring_hydroxyl_B"/>
    <property type="match status" value="1"/>
</dbReference>
<dbReference type="GO" id="GO:0051213">
    <property type="term" value="F:dioxygenase activity"/>
    <property type="evidence" value="ECO:0007669"/>
    <property type="project" value="UniProtKB-KW"/>
</dbReference>
<evidence type="ECO:0000256" key="2">
    <source>
        <dbReference type="ARBA" id="ARBA00023002"/>
    </source>
</evidence>